<evidence type="ECO:0000256" key="4">
    <source>
        <dbReference type="ARBA" id="ARBA00022723"/>
    </source>
</evidence>
<dbReference type="GO" id="GO:0070475">
    <property type="term" value="P:rRNA base methylation"/>
    <property type="evidence" value="ECO:0007669"/>
    <property type="project" value="TreeGrafter"/>
</dbReference>
<dbReference type="GO" id="GO:0051539">
    <property type="term" value="F:4 iron, 4 sulfur cluster binding"/>
    <property type="evidence" value="ECO:0007669"/>
    <property type="project" value="UniProtKB-KW"/>
</dbReference>
<dbReference type="Gene3D" id="3.20.20.70">
    <property type="entry name" value="Aldolase class I"/>
    <property type="match status" value="1"/>
</dbReference>
<evidence type="ECO:0000256" key="6">
    <source>
        <dbReference type="ARBA" id="ARBA00023014"/>
    </source>
</evidence>
<dbReference type="InterPro" id="IPR040072">
    <property type="entry name" value="Methyltransferase_A"/>
</dbReference>
<keyword evidence="5" id="KW-0408">Iron</keyword>
<protein>
    <submittedName>
        <fullName evidence="8">Unannotated protein</fullName>
    </submittedName>
</protein>
<evidence type="ECO:0000259" key="7">
    <source>
        <dbReference type="PROSITE" id="PS51918"/>
    </source>
</evidence>
<sequence length="242" mass="26294">MNCPFCATGQSGLTRNLTAGEITAQVVAAARACDQGELPGGPTRLSNIVFMGMGEPMANYNAVMRSVRNITAPQPDGLGISARSVTVSTVGLVNGIEKLTQEGIPVTLAVSLHTPDDELRDTLVPINNRFNVREVLEAADKYEAKTGRRYSIEYALIRDINDQSWRADLLGRLLKNRNAHVNLIPLNPTPGSKWTASRPHDEKEFVRILEDYGVPVTVRDTRGREIDGACGQLAAAEIISEV</sequence>
<dbReference type="Pfam" id="PF04055">
    <property type="entry name" value="Radical_SAM"/>
    <property type="match status" value="1"/>
</dbReference>
<dbReference type="GO" id="GO:0046872">
    <property type="term" value="F:metal ion binding"/>
    <property type="evidence" value="ECO:0007669"/>
    <property type="project" value="UniProtKB-KW"/>
</dbReference>
<dbReference type="InterPro" id="IPR007197">
    <property type="entry name" value="rSAM"/>
</dbReference>
<evidence type="ECO:0000256" key="3">
    <source>
        <dbReference type="ARBA" id="ARBA00022691"/>
    </source>
</evidence>
<dbReference type="InterPro" id="IPR058240">
    <property type="entry name" value="rSAM_sf"/>
</dbReference>
<keyword evidence="4" id="KW-0479">Metal-binding</keyword>
<dbReference type="GO" id="GO:0003824">
    <property type="term" value="F:catalytic activity"/>
    <property type="evidence" value="ECO:0007669"/>
    <property type="project" value="InterPro"/>
</dbReference>
<evidence type="ECO:0000256" key="2">
    <source>
        <dbReference type="ARBA" id="ARBA00022485"/>
    </source>
</evidence>
<evidence type="ECO:0000313" key="8">
    <source>
        <dbReference type="EMBL" id="CAB4902114.1"/>
    </source>
</evidence>
<dbReference type="GO" id="GO:0030488">
    <property type="term" value="P:tRNA methylation"/>
    <property type="evidence" value="ECO:0007669"/>
    <property type="project" value="TreeGrafter"/>
</dbReference>
<keyword evidence="6" id="KW-0411">Iron-sulfur</keyword>
<dbReference type="EMBL" id="CAFBME010000120">
    <property type="protein sequence ID" value="CAB4902114.1"/>
    <property type="molecule type" value="Genomic_DNA"/>
</dbReference>
<gene>
    <name evidence="8" type="ORF">UFOPK3555_00955</name>
</gene>
<dbReference type="PANTHER" id="PTHR30544">
    <property type="entry name" value="23S RRNA METHYLTRANSFERASE"/>
    <property type="match status" value="1"/>
</dbReference>
<keyword evidence="2" id="KW-0004">4Fe-4S</keyword>
<dbReference type="PROSITE" id="PS51918">
    <property type="entry name" value="RADICAL_SAM"/>
    <property type="match status" value="1"/>
</dbReference>
<organism evidence="8">
    <name type="scientific">freshwater metagenome</name>
    <dbReference type="NCBI Taxonomy" id="449393"/>
    <lineage>
        <taxon>unclassified sequences</taxon>
        <taxon>metagenomes</taxon>
        <taxon>ecological metagenomes</taxon>
    </lineage>
</organism>
<keyword evidence="3" id="KW-0949">S-adenosyl-L-methionine</keyword>
<dbReference type="CDD" id="cd01335">
    <property type="entry name" value="Radical_SAM"/>
    <property type="match status" value="1"/>
</dbReference>
<feature type="domain" description="Radical SAM core" evidence="7">
    <location>
        <begin position="1"/>
        <end position="225"/>
    </location>
</feature>
<comment type="cofactor">
    <cofactor evidence="1">
        <name>[4Fe-4S] cluster</name>
        <dbReference type="ChEBI" id="CHEBI:49883"/>
    </cofactor>
</comment>
<evidence type="ECO:0000256" key="5">
    <source>
        <dbReference type="ARBA" id="ARBA00023004"/>
    </source>
</evidence>
<dbReference type="PANTHER" id="PTHR30544:SF5">
    <property type="entry name" value="RADICAL SAM CORE DOMAIN-CONTAINING PROTEIN"/>
    <property type="match status" value="1"/>
</dbReference>
<name>A0A6J7G5U6_9ZZZZ</name>
<dbReference type="SUPFAM" id="SSF102114">
    <property type="entry name" value="Radical SAM enzymes"/>
    <property type="match status" value="1"/>
</dbReference>
<dbReference type="InterPro" id="IPR013785">
    <property type="entry name" value="Aldolase_TIM"/>
</dbReference>
<proteinExistence type="predicted"/>
<accession>A0A6J7G5U6</accession>
<dbReference type="AlphaFoldDB" id="A0A6J7G5U6"/>
<evidence type="ECO:0000256" key="1">
    <source>
        <dbReference type="ARBA" id="ARBA00001966"/>
    </source>
</evidence>
<reference evidence="8" key="1">
    <citation type="submission" date="2020-05" db="EMBL/GenBank/DDBJ databases">
        <authorList>
            <person name="Chiriac C."/>
            <person name="Salcher M."/>
            <person name="Ghai R."/>
            <person name="Kavagutti S V."/>
        </authorList>
    </citation>
    <scope>NUCLEOTIDE SEQUENCE</scope>
</reference>